<sequence>MERFTSKYGTHKNIRYVSLPARSHPTTIKIEQILNKLKTLETQFVPNSEVICNELRGLTELHEGIEELLALQNTRQAIAENKHDIRVDELLEDSMTFIDICSNRRDSIMQFKQGILDVQSSFRRGKIDVSEYIDYSSKNMRKDVARFLSMPEQRKTISTCLSNSSNQFYAILKVLLDANVVTMSIFRSLLQFLSVKVLKPRPNRWSLISKLMNKGELKGEDRTNTMNELEDVDLALGELQLQFDSCKIVEAEKIEVAKRKLEDLEITVEAIENELEDVLRQLIRTRASLLNIFSH</sequence>
<name>A0AAV3RD79_LITER</name>
<dbReference type="PANTHER" id="PTHR33070:SF109">
    <property type="entry name" value="DOMAIN PROTEIN, PUTATIVE (DUF241)-RELATED"/>
    <property type="match status" value="1"/>
</dbReference>
<dbReference type="GO" id="GO:0048367">
    <property type="term" value="P:shoot system development"/>
    <property type="evidence" value="ECO:0007669"/>
    <property type="project" value="InterPro"/>
</dbReference>
<evidence type="ECO:0000313" key="2">
    <source>
        <dbReference type="EMBL" id="GAA0173166.1"/>
    </source>
</evidence>
<keyword evidence="3" id="KW-1185">Reference proteome</keyword>
<protein>
    <submittedName>
        <fullName evidence="2">Uncharacterized protein</fullName>
    </submittedName>
</protein>
<dbReference type="InterPro" id="IPR004320">
    <property type="entry name" value="BPS1_pln"/>
</dbReference>
<dbReference type="EMBL" id="BAABME010026025">
    <property type="protein sequence ID" value="GAA0173166.1"/>
    <property type="molecule type" value="Genomic_DNA"/>
</dbReference>
<dbReference type="PANTHER" id="PTHR33070">
    <property type="entry name" value="OS06G0725500 PROTEIN"/>
    <property type="match status" value="1"/>
</dbReference>
<dbReference type="AlphaFoldDB" id="A0AAV3RD79"/>
<dbReference type="Pfam" id="PF03087">
    <property type="entry name" value="BPS1"/>
    <property type="match status" value="1"/>
</dbReference>
<gene>
    <name evidence="2" type="ORF">LIER_41473</name>
</gene>
<comment type="caution">
    <text evidence="2">The sequence shown here is derived from an EMBL/GenBank/DDBJ whole genome shotgun (WGS) entry which is preliminary data.</text>
</comment>
<reference evidence="2 3" key="1">
    <citation type="submission" date="2024-01" db="EMBL/GenBank/DDBJ databases">
        <title>The complete chloroplast genome sequence of Lithospermum erythrorhizon: insights into the phylogenetic relationship among Boraginaceae species and the maternal lineages of purple gromwells.</title>
        <authorList>
            <person name="Okada T."/>
            <person name="Watanabe K."/>
        </authorList>
    </citation>
    <scope>NUCLEOTIDE SEQUENCE [LARGE SCALE GENOMIC DNA]</scope>
</reference>
<keyword evidence="1" id="KW-0175">Coiled coil</keyword>
<dbReference type="Proteomes" id="UP001454036">
    <property type="component" value="Unassembled WGS sequence"/>
</dbReference>
<evidence type="ECO:0000313" key="3">
    <source>
        <dbReference type="Proteomes" id="UP001454036"/>
    </source>
</evidence>
<proteinExistence type="predicted"/>
<feature type="coiled-coil region" evidence="1">
    <location>
        <begin position="254"/>
        <end position="288"/>
    </location>
</feature>
<evidence type="ECO:0000256" key="1">
    <source>
        <dbReference type="SAM" id="Coils"/>
    </source>
</evidence>
<organism evidence="2 3">
    <name type="scientific">Lithospermum erythrorhizon</name>
    <name type="common">Purple gromwell</name>
    <name type="synonym">Lithospermum officinale var. erythrorhizon</name>
    <dbReference type="NCBI Taxonomy" id="34254"/>
    <lineage>
        <taxon>Eukaryota</taxon>
        <taxon>Viridiplantae</taxon>
        <taxon>Streptophyta</taxon>
        <taxon>Embryophyta</taxon>
        <taxon>Tracheophyta</taxon>
        <taxon>Spermatophyta</taxon>
        <taxon>Magnoliopsida</taxon>
        <taxon>eudicotyledons</taxon>
        <taxon>Gunneridae</taxon>
        <taxon>Pentapetalae</taxon>
        <taxon>asterids</taxon>
        <taxon>lamiids</taxon>
        <taxon>Boraginales</taxon>
        <taxon>Boraginaceae</taxon>
        <taxon>Boraginoideae</taxon>
        <taxon>Lithospermeae</taxon>
        <taxon>Lithospermum</taxon>
    </lineage>
</organism>
<accession>A0AAV3RD79</accession>
<dbReference type="GO" id="GO:0048364">
    <property type="term" value="P:root development"/>
    <property type="evidence" value="ECO:0007669"/>
    <property type="project" value="InterPro"/>
</dbReference>